<gene>
    <name evidence="1" type="ORF">L917_14676</name>
</gene>
<reference evidence="1" key="1">
    <citation type="submission" date="2013-11" db="EMBL/GenBank/DDBJ databases">
        <title>The Genome Sequence of Phytophthora parasitica CHvinca01.</title>
        <authorList>
            <consortium name="The Broad Institute Genomics Platform"/>
            <person name="Russ C."/>
            <person name="Tyler B."/>
            <person name="Panabieres F."/>
            <person name="Shan W."/>
            <person name="Tripathy S."/>
            <person name="Grunwald N."/>
            <person name="Machado M."/>
            <person name="Johnson C.S."/>
            <person name="Arredondo F."/>
            <person name="Hong C."/>
            <person name="Coffey M."/>
            <person name="Young S.K."/>
            <person name="Zeng Q."/>
            <person name="Gargeya S."/>
            <person name="Fitzgerald M."/>
            <person name="Abouelleil A."/>
            <person name="Alvarado L."/>
            <person name="Chapman S.B."/>
            <person name="Gainer-Dewar J."/>
            <person name="Goldberg J."/>
            <person name="Griggs A."/>
            <person name="Gujja S."/>
            <person name="Hansen M."/>
            <person name="Howarth C."/>
            <person name="Imamovic A."/>
            <person name="Ireland A."/>
            <person name="Larimer J."/>
            <person name="McCowan C."/>
            <person name="Murphy C."/>
            <person name="Pearson M."/>
            <person name="Poon T.W."/>
            <person name="Priest M."/>
            <person name="Roberts A."/>
            <person name="Saif S."/>
            <person name="Shea T."/>
            <person name="Sykes S."/>
            <person name="Wortman J."/>
            <person name="Nusbaum C."/>
            <person name="Birren B."/>
        </authorList>
    </citation>
    <scope>NUCLEOTIDE SEQUENCE [LARGE SCALE GENOMIC DNA]</scope>
    <source>
        <strain evidence="1">CHvinca01</strain>
    </source>
</reference>
<accession>W2KKY1</accession>
<dbReference type="AlphaFoldDB" id="W2KKY1"/>
<proteinExistence type="predicted"/>
<sequence length="76" mass="8190">MERFLKEQRAAQGTPSVPLVRRTEPQDVNMESVGSDHGEYVPLVVPGQSQVDSLSGLLAACAALCTVTEFVQPGKY</sequence>
<name>W2KKY1_PHYNI</name>
<dbReference type="EMBL" id="KI681514">
    <property type="protein sequence ID" value="ETL85828.1"/>
    <property type="molecule type" value="Genomic_DNA"/>
</dbReference>
<evidence type="ECO:0000313" key="1">
    <source>
        <dbReference type="EMBL" id="ETL85828.1"/>
    </source>
</evidence>
<organism evidence="1">
    <name type="scientific">Phytophthora nicotianae</name>
    <name type="common">Potato buckeye rot agent</name>
    <name type="synonym">Phytophthora parasitica</name>
    <dbReference type="NCBI Taxonomy" id="4792"/>
    <lineage>
        <taxon>Eukaryota</taxon>
        <taxon>Sar</taxon>
        <taxon>Stramenopiles</taxon>
        <taxon>Oomycota</taxon>
        <taxon>Peronosporomycetes</taxon>
        <taxon>Peronosporales</taxon>
        <taxon>Peronosporaceae</taxon>
        <taxon>Phytophthora</taxon>
    </lineage>
</organism>
<dbReference type="Proteomes" id="UP000054423">
    <property type="component" value="Unassembled WGS sequence"/>
</dbReference>
<protein>
    <submittedName>
        <fullName evidence="1">Uncharacterized protein</fullName>
    </submittedName>
</protein>